<dbReference type="PANTHER" id="PTHR22744:SF14">
    <property type="entry name" value="BTB DOMAIN-CONTAINING PROTEIN-RELATED"/>
    <property type="match status" value="1"/>
</dbReference>
<dbReference type="Proteomes" id="UP001328107">
    <property type="component" value="Unassembled WGS sequence"/>
</dbReference>
<proteinExistence type="predicted"/>
<name>A0AAN5CH69_9BILA</name>
<evidence type="ECO:0000313" key="3">
    <source>
        <dbReference type="Proteomes" id="UP001328107"/>
    </source>
</evidence>
<dbReference type="Pfam" id="PF00651">
    <property type="entry name" value="BTB"/>
    <property type="match status" value="1"/>
</dbReference>
<evidence type="ECO:0000313" key="2">
    <source>
        <dbReference type="EMBL" id="GMR44404.1"/>
    </source>
</evidence>
<accession>A0AAN5CH69</accession>
<feature type="domain" description="BTB" evidence="1">
    <location>
        <begin position="2"/>
        <end position="49"/>
    </location>
</feature>
<evidence type="ECO:0000259" key="1">
    <source>
        <dbReference type="Pfam" id="PF00651"/>
    </source>
</evidence>
<sequence length="107" mass="12576">FQEFLDLLNLVYLRTMEITDATVPHILKLADRFQMECLVNQSEKHLTQSSEMDVVKKLLLAEQYRLRSLKDHCFNSEDLIEKLKGSPEYDLLSVDTKVRICDKIMKN</sequence>
<dbReference type="InterPro" id="IPR011333">
    <property type="entry name" value="SKP1/BTB/POZ_sf"/>
</dbReference>
<protein>
    <recommendedName>
        <fullName evidence="1">BTB domain-containing protein</fullName>
    </recommendedName>
</protein>
<comment type="caution">
    <text evidence="2">The sequence shown here is derived from an EMBL/GenBank/DDBJ whole genome shotgun (WGS) entry which is preliminary data.</text>
</comment>
<keyword evidence="3" id="KW-1185">Reference proteome</keyword>
<dbReference type="AlphaFoldDB" id="A0AAN5CH69"/>
<dbReference type="EMBL" id="BTRK01000003">
    <property type="protein sequence ID" value="GMR44404.1"/>
    <property type="molecule type" value="Genomic_DNA"/>
</dbReference>
<dbReference type="PANTHER" id="PTHR22744">
    <property type="entry name" value="HELIX LOOP HELIX PROTEIN 21-RELATED"/>
    <property type="match status" value="1"/>
</dbReference>
<organism evidence="2 3">
    <name type="scientific">Pristionchus mayeri</name>
    <dbReference type="NCBI Taxonomy" id="1317129"/>
    <lineage>
        <taxon>Eukaryota</taxon>
        <taxon>Metazoa</taxon>
        <taxon>Ecdysozoa</taxon>
        <taxon>Nematoda</taxon>
        <taxon>Chromadorea</taxon>
        <taxon>Rhabditida</taxon>
        <taxon>Rhabditina</taxon>
        <taxon>Diplogasteromorpha</taxon>
        <taxon>Diplogasteroidea</taxon>
        <taxon>Neodiplogasteridae</taxon>
        <taxon>Pristionchus</taxon>
    </lineage>
</organism>
<dbReference type="SUPFAM" id="SSF54695">
    <property type="entry name" value="POZ domain"/>
    <property type="match status" value="1"/>
</dbReference>
<feature type="non-terminal residue" evidence="2">
    <location>
        <position position="1"/>
    </location>
</feature>
<reference evidence="3" key="1">
    <citation type="submission" date="2022-10" db="EMBL/GenBank/DDBJ databases">
        <title>Genome assembly of Pristionchus species.</title>
        <authorList>
            <person name="Yoshida K."/>
            <person name="Sommer R.J."/>
        </authorList>
    </citation>
    <scope>NUCLEOTIDE SEQUENCE [LARGE SCALE GENOMIC DNA]</scope>
    <source>
        <strain evidence="3">RS5460</strain>
    </source>
</reference>
<dbReference type="Gene3D" id="3.30.710.10">
    <property type="entry name" value="Potassium Channel Kv1.1, Chain A"/>
    <property type="match status" value="1"/>
</dbReference>
<gene>
    <name evidence="2" type="ORF">PMAYCL1PPCAC_14599</name>
</gene>
<dbReference type="InterPro" id="IPR000210">
    <property type="entry name" value="BTB/POZ_dom"/>
</dbReference>